<evidence type="ECO:0000256" key="14">
    <source>
        <dbReference type="ARBA" id="ARBA00022840"/>
    </source>
</evidence>
<keyword evidence="13" id="KW-1000">Mitochondrion outer membrane</keyword>
<evidence type="ECO:0000256" key="1">
    <source>
        <dbReference type="ARBA" id="ARBA00004450"/>
    </source>
</evidence>
<dbReference type="Ensembl" id="ENSCCRT00015005927.1">
    <property type="protein sequence ID" value="ENSCCRP00015005701.1"/>
    <property type="gene ID" value="ENSCCRG00015001890.1"/>
</dbReference>
<dbReference type="Gene3D" id="3.30.420.40">
    <property type="match status" value="2"/>
</dbReference>
<keyword evidence="16" id="KW-0496">Mitochondrion</keyword>
<evidence type="ECO:0000256" key="11">
    <source>
        <dbReference type="ARBA" id="ARBA00022741"/>
    </source>
</evidence>
<evidence type="ECO:0000256" key="21">
    <source>
        <dbReference type="ARBA" id="ARBA00044613"/>
    </source>
</evidence>
<dbReference type="UniPathway" id="UPA00242"/>
<evidence type="ECO:0000256" key="22">
    <source>
        <dbReference type="ARBA" id="ARBA00046097"/>
    </source>
</evidence>
<dbReference type="InterPro" id="IPR001312">
    <property type="entry name" value="Hexokinase"/>
</dbReference>
<dbReference type="AlphaFoldDB" id="A0A8C1SCW5"/>
<evidence type="ECO:0000256" key="24">
    <source>
        <dbReference type="ARBA" id="ARBA00047905"/>
    </source>
</evidence>
<dbReference type="InterPro" id="IPR022672">
    <property type="entry name" value="Hexokinase_N"/>
</dbReference>
<dbReference type="GO" id="GO:0005741">
    <property type="term" value="C:mitochondrial outer membrane"/>
    <property type="evidence" value="ECO:0007669"/>
    <property type="project" value="UniProtKB-SubCell"/>
</dbReference>
<dbReference type="InterPro" id="IPR019807">
    <property type="entry name" value="Hexokinase_BS"/>
</dbReference>
<evidence type="ECO:0000256" key="4">
    <source>
        <dbReference type="ARBA" id="ARBA00005028"/>
    </source>
</evidence>
<evidence type="ECO:0000256" key="25">
    <source>
        <dbReference type="ARBA" id="ARBA00048160"/>
    </source>
</evidence>
<sequence length="923" mass="102724">MIASHLLAYYFTELHHDHVQKVDKFLYHMRLSDENLMDVSKRFRREMDKGLGRDTNPTAAVKMLPTFVRSTPDGTETGDFLALDLGGTNFRVLLVRVSGNGKQKVEMENQIYAIPENIMRGSGTELFDHIAECLANFLEKLGIKDKKLPLGFTFSFPCLQTKLDESFLVSWTKGFKASGVEGRDVVGLLRKAIKKRGDFDIDIVAVINDTVGTMMTCGYDDHHCEIGLIVGTGTNACYMEEMRHLELVDGDEGRMCVNMEWGAFGDDGSLDDIRTEFDREIDAGSLNPGKQLFEKMISGMYIGELVRLILVKMAKDGLLFQGHTTPDLLTTGHFQTSFVSAIENRKSGLASAEQVLRELGLDPSPEDCVATQQVCQIVSTRAAHLCAATLAAVLRQIRDNKATERLRTTVGVDGSVYKNHPQFARRLNKMVRLLVPDCDVRFLRSEDGSGKGAAMVTAVAYRLAKQHAERQRILNTLRLNRDQLLEVKKRMEEEMNRGLAKKTHATATVKMLPTFVRSTPDGTERGDFLALDLGGTNFRVLLVRVRSGKRRSVEMHNKIYTIPQDITQGTGEELFDHIVHCIADFVEYMGMKGASLPLGFTFSFPCHQTQLDQCATGMLTAGISTSAVACEMNVHLSTISHLQRRYREFDSTSNRPHNHRPRVTTPCICICELHASVRFCLHSVGTGTNACYMEEMSNVELVDGDEGRMCVNMEWGAFGDRGELDDLCTEFDRAVDDQSTYPGKQRYEKMISGMYLGEIVRNVLLDFTAKGLLFRGKLSERLKTRGIFETKFLSQIESDRLALRQVRSILQHLGLTSSTCDDSILVKEVCSVVSKRAAQLCGAGLSAVVDKIRLNRGLEKLSITVGVDGTLYKLHPHFATIMRETLKDLAPNCEVTLVQSEDGSGKGAALITAVACRLRDAGK</sequence>
<dbReference type="PROSITE" id="PS00378">
    <property type="entry name" value="HEXOKINASE_1"/>
    <property type="match status" value="1"/>
</dbReference>
<protein>
    <recommendedName>
        <fullName evidence="19">Hexokinase-2</fullName>
        <ecNumber evidence="6">2.7.1.1</ecNumber>
    </recommendedName>
    <alternativeName>
        <fullName evidence="20">Hexokinase type II</fullName>
    </alternativeName>
</protein>
<evidence type="ECO:0000256" key="12">
    <source>
        <dbReference type="ARBA" id="ARBA00022777"/>
    </source>
</evidence>
<dbReference type="InterPro" id="IPR022673">
    <property type="entry name" value="Hexokinase_C"/>
</dbReference>
<dbReference type="GO" id="GO:0006006">
    <property type="term" value="P:glucose metabolic process"/>
    <property type="evidence" value="ECO:0007669"/>
    <property type="project" value="TreeGrafter"/>
</dbReference>
<comment type="pathway">
    <text evidence="3">Carbohydrate degradation; glycolysis; D-glyceraldehyde 3-phosphate and glycerone phosphate from D-glucose: step 1/4.</text>
</comment>
<dbReference type="UniPathway" id="UPA00109">
    <property type="reaction ID" value="UER00180"/>
</dbReference>
<dbReference type="PROSITE" id="PS51748">
    <property type="entry name" value="HEXOKINASE_2"/>
    <property type="match status" value="2"/>
</dbReference>
<comment type="pathway">
    <text evidence="4">Carbohydrate metabolism; hexose metabolism.</text>
</comment>
<comment type="catalytic activity">
    <reaction evidence="25">
        <text>D-glucose + ATP = D-glucose 6-phosphate + ADP + H(+)</text>
        <dbReference type="Rhea" id="RHEA:17825"/>
        <dbReference type="ChEBI" id="CHEBI:4167"/>
        <dbReference type="ChEBI" id="CHEBI:15378"/>
        <dbReference type="ChEBI" id="CHEBI:30616"/>
        <dbReference type="ChEBI" id="CHEBI:61548"/>
        <dbReference type="ChEBI" id="CHEBI:456216"/>
        <dbReference type="EC" id="2.7.1.1"/>
    </reaction>
    <physiologicalReaction direction="left-to-right" evidence="25">
        <dbReference type="Rhea" id="RHEA:17826"/>
    </physiologicalReaction>
</comment>
<dbReference type="GO" id="GO:0008865">
    <property type="term" value="F:fructokinase activity"/>
    <property type="evidence" value="ECO:0007669"/>
    <property type="project" value="TreeGrafter"/>
</dbReference>
<feature type="domain" description="Hexokinase N-terminal" evidence="27">
    <location>
        <begin position="471"/>
        <end position="626"/>
    </location>
</feature>
<reference evidence="29" key="1">
    <citation type="submission" date="2025-08" db="UniProtKB">
        <authorList>
            <consortium name="Ensembl"/>
        </authorList>
    </citation>
    <scope>IDENTIFICATION</scope>
</reference>
<evidence type="ECO:0000256" key="20">
    <source>
        <dbReference type="ARBA" id="ARBA00041371"/>
    </source>
</evidence>
<proteinExistence type="inferred from homology"/>
<evidence type="ECO:0000256" key="13">
    <source>
        <dbReference type="ARBA" id="ARBA00022787"/>
    </source>
</evidence>
<evidence type="ECO:0000259" key="27">
    <source>
        <dbReference type="Pfam" id="PF00349"/>
    </source>
</evidence>
<dbReference type="Pfam" id="PF03727">
    <property type="entry name" value="Hexokinase_2"/>
    <property type="match status" value="2"/>
</dbReference>
<dbReference type="SUPFAM" id="SSF53067">
    <property type="entry name" value="Actin-like ATPase domain"/>
    <property type="match status" value="4"/>
</dbReference>
<comment type="subcellular location">
    <subcellularLocation>
        <location evidence="2">Cytoplasm</location>
        <location evidence="2">Cytosol</location>
    </subcellularLocation>
    <subcellularLocation>
        <location evidence="1">Mitochondrion outer membrane</location>
        <topology evidence="1">Peripheral membrane protein</topology>
    </subcellularLocation>
</comment>
<keyword evidence="10" id="KW-0677">Repeat</keyword>
<evidence type="ECO:0000256" key="17">
    <source>
        <dbReference type="ARBA" id="ARBA00023136"/>
    </source>
</evidence>
<evidence type="ECO:0000313" key="29">
    <source>
        <dbReference type="Ensembl" id="ENSCCRP00015005701.1"/>
    </source>
</evidence>
<evidence type="ECO:0000256" key="16">
    <source>
        <dbReference type="ARBA" id="ARBA00023128"/>
    </source>
</evidence>
<accession>A0A8C1SCW5</accession>
<evidence type="ECO:0000256" key="6">
    <source>
        <dbReference type="ARBA" id="ARBA00012324"/>
    </source>
</evidence>
<evidence type="ECO:0000313" key="30">
    <source>
        <dbReference type="Proteomes" id="UP000694700"/>
    </source>
</evidence>
<evidence type="ECO:0000256" key="18">
    <source>
        <dbReference type="ARBA" id="ARBA00023152"/>
    </source>
</evidence>
<feature type="domain" description="Hexokinase N-terminal" evidence="27">
    <location>
        <begin position="22"/>
        <end position="219"/>
    </location>
</feature>
<dbReference type="GO" id="GO:0005536">
    <property type="term" value="F:D-glucose binding"/>
    <property type="evidence" value="ECO:0007669"/>
    <property type="project" value="InterPro"/>
</dbReference>
<evidence type="ECO:0000256" key="8">
    <source>
        <dbReference type="ARBA" id="ARBA00022533"/>
    </source>
</evidence>
<evidence type="ECO:0000256" key="15">
    <source>
        <dbReference type="ARBA" id="ARBA00022990"/>
    </source>
</evidence>
<dbReference type="FunFam" id="3.30.420.40:FF:000805">
    <property type="entry name" value="Hexokinase-2"/>
    <property type="match status" value="2"/>
</dbReference>
<evidence type="ECO:0000256" key="10">
    <source>
        <dbReference type="ARBA" id="ARBA00022737"/>
    </source>
</evidence>
<comment type="catalytic activity">
    <reaction evidence="21">
        <text>a D-hexose + ATP = a D-hexose 6-phosphate + ADP + H(+)</text>
        <dbReference type="Rhea" id="RHEA:22740"/>
        <dbReference type="ChEBI" id="CHEBI:4194"/>
        <dbReference type="ChEBI" id="CHEBI:15378"/>
        <dbReference type="ChEBI" id="CHEBI:30616"/>
        <dbReference type="ChEBI" id="CHEBI:229467"/>
        <dbReference type="ChEBI" id="CHEBI:456216"/>
        <dbReference type="EC" id="2.7.1.1"/>
    </reaction>
    <physiologicalReaction direction="left-to-right" evidence="21">
        <dbReference type="Rhea" id="RHEA:22741"/>
    </physiologicalReaction>
</comment>
<keyword evidence="9" id="KW-0808">Transferase</keyword>
<evidence type="ECO:0000256" key="5">
    <source>
        <dbReference type="ARBA" id="ARBA00009225"/>
    </source>
</evidence>
<keyword evidence="14" id="KW-0067">ATP-binding</keyword>
<keyword evidence="18" id="KW-0324">Glycolysis</keyword>
<keyword evidence="7" id="KW-0963">Cytoplasm</keyword>
<dbReference type="InterPro" id="IPR043129">
    <property type="entry name" value="ATPase_NBD"/>
</dbReference>
<comment type="subunit">
    <text evidence="23">Monomer. Interacts with TIGAR; the interaction increases hexokinase activity in a hypoxia- and HIF1A-dependent manner.</text>
</comment>
<dbReference type="PANTHER" id="PTHR19443">
    <property type="entry name" value="HEXOKINASE"/>
    <property type="match status" value="1"/>
</dbReference>
<evidence type="ECO:0000256" key="19">
    <source>
        <dbReference type="ARBA" id="ARBA00039453"/>
    </source>
</evidence>
<evidence type="ECO:0000256" key="23">
    <source>
        <dbReference type="ARBA" id="ARBA00047013"/>
    </source>
</evidence>
<evidence type="ECO:0000256" key="9">
    <source>
        <dbReference type="ARBA" id="ARBA00022679"/>
    </source>
</evidence>
<dbReference type="GO" id="GO:0005829">
    <property type="term" value="C:cytosol"/>
    <property type="evidence" value="ECO:0007669"/>
    <property type="project" value="UniProtKB-SubCell"/>
</dbReference>
<evidence type="ECO:0000256" key="7">
    <source>
        <dbReference type="ARBA" id="ARBA00022490"/>
    </source>
</evidence>
<dbReference type="GO" id="GO:0005524">
    <property type="term" value="F:ATP binding"/>
    <property type="evidence" value="ECO:0007669"/>
    <property type="project" value="UniProtKB-KW"/>
</dbReference>
<evidence type="ECO:0000256" key="26">
    <source>
        <dbReference type="SAM" id="Coils"/>
    </source>
</evidence>
<dbReference type="PANTHER" id="PTHR19443:SF4">
    <property type="entry name" value="HEXOKINASE-2"/>
    <property type="match status" value="1"/>
</dbReference>
<dbReference type="Gene3D" id="3.40.367.20">
    <property type="match status" value="2"/>
</dbReference>
<evidence type="ECO:0000259" key="28">
    <source>
        <dbReference type="Pfam" id="PF03727"/>
    </source>
</evidence>
<dbReference type="PRINTS" id="PR00475">
    <property type="entry name" value="HEXOKINASE"/>
</dbReference>
<dbReference type="Pfam" id="PF00349">
    <property type="entry name" value="Hexokinase_1"/>
    <property type="match status" value="2"/>
</dbReference>
<keyword evidence="8" id="KW-0021">Allosteric enzyme</keyword>
<keyword evidence="26" id="KW-0175">Coiled coil</keyword>
<keyword evidence="12" id="KW-0418">Kinase</keyword>
<name>A0A8C1SCW5_CYPCA</name>
<dbReference type="GO" id="GO:0001678">
    <property type="term" value="P:intracellular glucose homeostasis"/>
    <property type="evidence" value="ECO:0007669"/>
    <property type="project" value="InterPro"/>
</dbReference>
<dbReference type="GO" id="GO:0004340">
    <property type="term" value="F:glucokinase activity"/>
    <property type="evidence" value="ECO:0007669"/>
    <property type="project" value="TreeGrafter"/>
</dbReference>
<comment type="function">
    <text evidence="22">Catalyzes the phosphorylation of hexose, such as D-glucose and D-fructose, to hexose 6-phosphate (D-glucose 6-phosphate and D-fructose 6-phosphate, respectively). Mediates the initial step of glycolysis by catalyzing phosphorylation of D-glucose to D-glucose 6-phosphate. Plays a key role in maintaining the integrity of the outer mitochondrial membrane by preventing the release of apoptogenic molecules from the intermembrane space and subsequent apoptosis.</text>
</comment>
<keyword evidence="17" id="KW-0472">Membrane</keyword>
<keyword evidence="11" id="KW-0547">Nucleotide-binding</keyword>
<comment type="catalytic activity">
    <reaction evidence="24">
        <text>D-fructose + ATP = D-fructose 6-phosphate + ADP + H(+)</text>
        <dbReference type="Rhea" id="RHEA:16125"/>
        <dbReference type="ChEBI" id="CHEBI:15378"/>
        <dbReference type="ChEBI" id="CHEBI:30616"/>
        <dbReference type="ChEBI" id="CHEBI:37721"/>
        <dbReference type="ChEBI" id="CHEBI:61527"/>
        <dbReference type="ChEBI" id="CHEBI:456216"/>
        <dbReference type="EC" id="2.7.1.1"/>
    </reaction>
    <physiologicalReaction direction="left-to-right" evidence="24">
        <dbReference type="Rhea" id="RHEA:16126"/>
    </physiologicalReaction>
</comment>
<keyword evidence="15" id="KW-0007">Acetylation</keyword>
<evidence type="ECO:0000256" key="2">
    <source>
        <dbReference type="ARBA" id="ARBA00004514"/>
    </source>
</evidence>
<organism evidence="29 30">
    <name type="scientific">Cyprinus carpio</name>
    <name type="common">Common carp</name>
    <dbReference type="NCBI Taxonomy" id="7962"/>
    <lineage>
        <taxon>Eukaryota</taxon>
        <taxon>Metazoa</taxon>
        <taxon>Chordata</taxon>
        <taxon>Craniata</taxon>
        <taxon>Vertebrata</taxon>
        <taxon>Euteleostomi</taxon>
        <taxon>Actinopterygii</taxon>
        <taxon>Neopterygii</taxon>
        <taxon>Teleostei</taxon>
        <taxon>Ostariophysi</taxon>
        <taxon>Cypriniformes</taxon>
        <taxon>Cyprinidae</taxon>
        <taxon>Cyprininae</taxon>
        <taxon>Cyprinus</taxon>
    </lineage>
</organism>
<dbReference type="EC" id="2.7.1.1" evidence="6"/>
<comment type="similarity">
    <text evidence="5">Belongs to the hexokinase family.</text>
</comment>
<dbReference type="GO" id="GO:0006096">
    <property type="term" value="P:glycolytic process"/>
    <property type="evidence" value="ECO:0007669"/>
    <property type="project" value="UniProtKB-UniPathway"/>
</dbReference>
<feature type="domain" description="Hexokinase C-terminal" evidence="28">
    <location>
        <begin position="684"/>
        <end position="914"/>
    </location>
</feature>
<dbReference type="FunFam" id="3.40.367.20:FF:000020">
    <property type="entry name" value="Hexokinase-1"/>
    <property type="match status" value="1"/>
</dbReference>
<feature type="coiled-coil region" evidence="26">
    <location>
        <begin position="474"/>
        <end position="501"/>
    </location>
</feature>
<dbReference type="FunFam" id="3.40.367.20:FF:000001">
    <property type="entry name" value="Hexokinase 1"/>
    <property type="match status" value="1"/>
</dbReference>
<feature type="domain" description="Hexokinase C-terminal" evidence="28">
    <location>
        <begin position="225"/>
        <end position="459"/>
    </location>
</feature>
<dbReference type="Proteomes" id="UP000694700">
    <property type="component" value="Unplaced"/>
</dbReference>
<evidence type="ECO:0000256" key="3">
    <source>
        <dbReference type="ARBA" id="ARBA00004888"/>
    </source>
</evidence>